<proteinExistence type="predicted"/>
<dbReference type="EMBL" id="CABPRJ010000958">
    <property type="protein sequence ID" value="VVC32643.1"/>
    <property type="molecule type" value="Genomic_DNA"/>
</dbReference>
<evidence type="ECO:0000313" key="3">
    <source>
        <dbReference type="Proteomes" id="UP000325440"/>
    </source>
</evidence>
<evidence type="ECO:0000256" key="1">
    <source>
        <dbReference type="SAM" id="MobiDB-lite"/>
    </source>
</evidence>
<feature type="region of interest" description="Disordered" evidence="1">
    <location>
        <begin position="381"/>
        <end position="470"/>
    </location>
</feature>
<dbReference type="PANTHER" id="PTHR45845:SF3">
    <property type="entry name" value="PURATROPHIN-1-LIKE, ISOFORM A"/>
    <property type="match status" value="1"/>
</dbReference>
<organism evidence="2 3">
    <name type="scientific">Cinara cedri</name>
    <dbReference type="NCBI Taxonomy" id="506608"/>
    <lineage>
        <taxon>Eukaryota</taxon>
        <taxon>Metazoa</taxon>
        <taxon>Ecdysozoa</taxon>
        <taxon>Arthropoda</taxon>
        <taxon>Hexapoda</taxon>
        <taxon>Insecta</taxon>
        <taxon>Pterygota</taxon>
        <taxon>Neoptera</taxon>
        <taxon>Paraneoptera</taxon>
        <taxon>Hemiptera</taxon>
        <taxon>Sternorrhyncha</taxon>
        <taxon>Aphidomorpha</taxon>
        <taxon>Aphidoidea</taxon>
        <taxon>Aphididae</taxon>
        <taxon>Lachninae</taxon>
        <taxon>Cinara</taxon>
    </lineage>
</organism>
<reference evidence="2 3" key="1">
    <citation type="submission" date="2019-08" db="EMBL/GenBank/DDBJ databases">
        <authorList>
            <person name="Alioto T."/>
            <person name="Alioto T."/>
            <person name="Gomez Garrido J."/>
        </authorList>
    </citation>
    <scope>NUCLEOTIDE SEQUENCE [LARGE SCALE GENOMIC DNA]</scope>
</reference>
<feature type="compositionally biased region" description="Basic residues" evidence="1">
    <location>
        <begin position="63"/>
        <end position="74"/>
    </location>
</feature>
<sequence>MAYVVWRVLRKKYLKVRSGLTLNGSMTVEKDGAADIGTADSADGARRNSAGPTTAVGHLYRQFSRRNKNKKNKQPRRESAPVQPTSLSPPPPPPSPTRDTRDAARIAATADLLSRVRPAPVGDIAPAPPWLVADHFFSEHVAHEHVSVAQEPDHADPVMDDGSGAPPPVRTPPLPPPPAFADATVDCSVPARLSSENEPGPKNFTVQQLVDELIGPYYVNYGETRAVLMRQAKQLLVGAYQADIVNFHTLFCVPASEILKKVVENFSQNQCCESCAGWPLSHGRRGVLTHLVAPSPPPAGPSPSDAYLLLDVARAGLTLNWVGSGVRLRSRLSTDTVAMLTGDLQQLSATLKHLVAVVDRSVHRVPLDRIAYPCYGCQDRTCQSSPPPQTQTPHEQKATPTPRHQQSDAVTPTLIADRQPDDVTAARRHDNVEDAGGGSVYDDADNSIPHIDSDPEDSAQDRHQRGSAMDNDDMTSVIHHQQKQQQSVRVPKSIGDLSEDVLTSGIQFPGAVDREGNAVILWVEGQQQSARRPDPISKIDAAELILYYASLRNRNERNSSLTVLVHENSRTSIEFVDRVLILIKESETLTRLCRTAGDRLVAAVADMGNAQQERNAITKFLDDSDIKNLLQDARQSAETLERHAQWLNDDRFVMSSFEDVKKFHSEVEGAAVRLEELLLHKKKKMMQAARVHALETETHEVLSWLTNKGEHTLVQHADLANSLPAIRQQEQDFEKFYFVSMVSKWE</sequence>
<feature type="compositionally biased region" description="Pro residues" evidence="1">
    <location>
        <begin position="165"/>
        <end position="179"/>
    </location>
</feature>
<feature type="compositionally biased region" description="Basic and acidic residues" evidence="1">
    <location>
        <begin position="418"/>
        <end position="432"/>
    </location>
</feature>
<feature type="region of interest" description="Disordered" evidence="1">
    <location>
        <begin position="153"/>
        <end position="182"/>
    </location>
</feature>
<name>A0A5E4MKA9_9HEMI</name>
<dbReference type="Proteomes" id="UP000325440">
    <property type="component" value="Unassembled WGS sequence"/>
</dbReference>
<accession>A0A5E4MKA9</accession>
<protein>
    <submittedName>
        <fullName evidence="2">Uncharacterized protein</fullName>
    </submittedName>
</protein>
<dbReference type="OrthoDB" id="6152532at2759"/>
<gene>
    <name evidence="2" type="ORF">CINCED_3A025235</name>
</gene>
<evidence type="ECO:0000313" key="2">
    <source>
        <dbReference type="EMBL" id="VVC32643.1"/>
    </source>
</evidence>
<feature type="compositionally biased region" description="Polar residues" evidence="1">
    <location>
        <begin position="398"/>
        <end position="410"/>
    </location>
</feature>
<feature type="region of interest" description="Disordered" evidence="1">
    <location>
        <begin position="39"/>
        <end position="101"/>
    </location>
</feature>
<dbReference type="PANTHER" id="PTHR45845">
    <property type="entry name" value="RHO GUANINE NUCLEOTIDE EXCHANGE FACTOR-RELATED"/>
    <property type="match status" value="1"/>
</dbReference>
<keyword evidence="3" id="KW-1185">Reference proteome</keyword>
<dbReference type="AlphaFoldDB" id="A0A5E4MKA9"/>
<feature type="compositionally biased region" description="Pro residues" evidence="1">
    <location>
        <begin position="87"/>
        <end position="96"/>
    </location>
</feature>
<dbReference type="InterPro" id="IPR052231">
    <property type="entry name" value="Rho_GEF_signaling-related"/>
</dbReference>